<dbReference type="InterPro" id="IPR036940">
    <property type="entry name" value="PI3/4_kinase_cat_sf"/>
</dbReference>
<dbReference type="PANTHER" id="PTHR10048:SF14">
    <property type="entry name" value="LD28067P"/>
    <property type="match status" value="1"/>
</dbReference>
<feature type="region of interest" description="Disordered" evidence="6">
    <location>
        <begin position="124"/>
        <end position="378"/>
    </location>
</feature>
<dbReference type="GO" id="GO:0005942">
    <property type="term" value="C:phosphatidylinositol 3-kinase complex"/>
    <property type="evidence" value="ECO:0007669"/>
    <property type="project" value="TreeGrafter"/>
</dbReference>
<feature type="compositionally biased region" description="Polar residues" evidence="6">
    <location>
        <begin position="214"/>
        <end position="235"/>
    </location>
</feature>
<gene>
    <name evidence="12" type="ORF">H310_09363</name>
</gene>
<feature type="compositionally biased region" description="Polar residues" evidence="6">
    <location>
        <begin position="245"/>
        <end position="261"/>
    </location>
</feature>
<dbReference type="Pfam" id="PF00794">
    <property type="entry name" value="PI3K_rbd"/>
    <property type="match status" value="1"/>
</dbReference>
<dbReference type="SMART" id="SM00145">
    <property type="entry name" value="PI3Ka"/>
    <property type="match status" value="1"/>
</dbReference>
<dbReference type="GO" id="GO:0035005">
    <property type="term" value="F:1-phosphatidylinositol-4-phosphate 3-kinase activity"/>
    <property type="evidence" value="ECO:0007669"/>
    <property type="project" value="TreeGrafter"/>
</dbReference>
<dbReference type="InterPro" id="IPR015433">
    <property type="entry name" value="PI3/4_kinase"/>
</dbReference>
<feature type="compositionally biased region" description="Polar residues" evidence="6">
    <location>
        <begin position="269"/>
        <end position="284"/>
    </location>
</feature>
<dbReference type="InterPro" id="IPR001849">
    <property type="entry name" value="PH_domain"/>
</dbReference>
<dbReference type="PROSITE" id="PS51545">
    <property type="entry name" value="PIK_HELICAL"/>
    <property type="match status" value="1"/>
</dbReference>
<evidence type="ECO:0000256" key="1">
    <source>
        <dbReference type="ARBA" id="ARBA00022679"/>
    </source>
</evidence>
<dbReference type="OrthoDB" id="79413at2759"/>
<dbReference type="InterPro" id="IPR000403">
    <property type="entry name" value="PI3/4_kinase_cat_dom"/>
</dbReference>
<protein>
    <recommendedName>
        <fullName evidence="13">Phosphatidylinositol kinase</fullName>
    </recommendedName>
</protein>
<keyword evidence="1" id="KW-0808">Transferase</keyword>
<dbReference type="SUPFAM" id="SSF48371">
    <property type="entry name" value="ARM repeat"/>
    <property type="match status" value="1"/>
</dbReference>
<dbReference type="GO" id="GO:0005886">
    <property type="term" value="C:plasma membrane"/>
    <property type="evidence" value="ECO:0007669"/>
    <property type="project" value="TreeGrafter"/>
</dbReference>
<evidence type="ECO:0008006" key="13">
    <source>
        <dbReference type="Google" id="ProtNLM"/>
    </source>
</evidence>
<dbReference type="Gene3D" id="1.10.1070.11">
    <property type="entry name" value="Phosphatidylinositol 3-/4-kinase, catalytic domain"/>
    <property type="match status" value="1"/>
</dbReference>
<dbReference type="SUPFAM" id="SSF54236">
    <property type="entry name" value="Ubiquitin-like"/>
    <property type="match status" value="1"/>
</dbReference>
<dbReference type="eggNOG" id="KOG0904">
    <property type="taxonomic scope" value="Eukaryota"/>
</dbReference>
<dbReference type="InterPro" id="IPR011993">
    <property type="entry name" value="PH-like_dom_sf"/>
</dbReference>
<dbReference type="GO" id="GO:0016477">
    <property type="term" value="P:cell migration"/>
    <property type="evidence" value="ECO:0007669"/>
    <property type="project" value="TreeGrafter"/>
</dbReference>
<evidence type="ECO:0000256" key="6">
    <source>
        <dbReference type="SAM" id="MobiDB-lite"/>
    </source>
</evidence>
<dbReference type="InterPro" id="IPR016024">
    <property type="entry name" value="ARM-type_fold"/>
</dbReference>
<reference evidence="12" key="1">
    <citation type="submission" date="2013-12" db="EMBL/GenBank/DDBJ databases">
        <title>The Genome Sequence of Aphanomyces invadans NJM9701.</title>
        <authorList>
            <consortium name="The Broad Institute Genomics Platform"/>
            <person name="Russ C."/>
            <person name="Tyler B."/>
            <person name="van West P."/>
            <person name="Dieguez-Uribeondo J."/>
            <person name="Young S.K."/>
            <person name="Zeng Q."/>
            <person name="Gargeya S."/>
            <person name="Fitzgerald M."/>
            <person name="Abouelleil A."/>
            <person name="Alvarado L."/>
            <person name="Chapman S.B."/>
            <person name="Gainer-Dewar J."/>
            <person name="Goldberg J."/>
            <person name="Griggs A."/>
            <person name="Gujja S."/>
            <person name="Hansen M."/>
            <person name="Howarth C."/>
            <person name="Imamovic A."/>
            <person name="Ireland A."/>
            <person name="Larimer J."/>
            <person name="McCowan C."/>
            <person name="Murphy C."/>
            <person name="Pearson M."/>
            <person name="Poon T.W."/>
            <person name="Priest M."/>
            <person name="Roberts A."/>
            <person name="Saif S."/>
            <person name="Shea T."/>
            <person name="Sykes S."/>
            <person name="Wortman J."/>
            <person name="Nusbaum C."/>
            <person name="Birren B."/>
        </authorList>
    </citation>
    <scope>NUCLEOTIDE SEQUENCE [LARGE SCALE GENOMIC DNA]</scope>
    <source>
        <strain evidence="12">NJM9701</strain>
    </source>
</reference>
<dbReference type="SUPFAM" id="SSF56112">
    <property type="entry name" value="Protein kinase-like (PK-like)"/>
    <property type="match status" value="1"/>
</dbReference>
<feature type="compositionally biased region" description="Pro residues" evidence="6">
    <location>
        <begin position="643"/>
        <end position="652"/>
    </location>
</feature>
<dbReference type="InterPro" id="IPR042236">
    <property type="entry name" value="PI3K_accessory_sf"/>
</dbReference>
<dbReference type="InterPro" id="IPR035892">
    <property type="entry name" value="C2_domain_sf"/>
</dbReference>
<feature type="compositionally biased region" description="Polar residues" evidence="6">
    <location>
        <begin position="332"/>
        <end position="348"/>
    </location>
</feature>
<dbReference type="GO" id="GO:0005737">
    <property type="term" value="C:cytoplasm"/>
    <property type="evidence" value="ECO:0007669"/>
    <property type="project" value="TreeGrafter"/>
</dbReference>
<dbReference type="Pfam" id="PF00792">
    <property type="entry name" value="PI3K_C2"/>
    <property type="match status" value="1"/>
</dbReference>
<keyword evidence="2" id="KW-0547">Nucleotide-binding</keyword>
<dbReference type="SUPFAM" id="SSF50729">
    <property type="entry name" value="PH domain-like"/>
    <property type="match status" value="2"/>
</dbReference>
<dbReference type="InterPro" id="IPR002420">
    <property type="entry name" value="PI3K-type_C2_dom"/>
</dbReference>
<evidence type="ECO:0000259" key="11">
    <source>
        <dbReference type="PROSITE" id="PS51547"/>
    </source>
</evidence>
<dbReference type="InterPro" id="IPR035448">
    <property type="entry name" value="PI3Kc"/>
</dbReference>
<evidence type="ECO:0000256" key="2">
    <source>
        <dbReference type="ARBA" id="ARBA00022741"/>
    </source>
</evidence>
<dbReference type="PROSITE" id="PS50003">
    <property type="entry name" value="PH_DOMAIN"/>
    <property type="match status" value="2"/>
</dbReference>
<comment type="similarity">
    <text evidence="5">Belongs to the PI3/PI4-kinase family.</text>
</comment>
<dbReference type="InterPro" id="IPR011009">
    <property type="entry name" value="Kinase-like_dom_sf"/>
</dbReference>
<organism evidence="12">
    <name type="scientific">Aphanomyces invadans</name>
    <dbReference type="NCBI Taxonomy" id="157072"/>
    <lineage>
        <taxon>Eukaryota</taxon>
        <taxon>Sar</taxon>
        <taxon>Stramenopiles</taxon>
        <taxon>Oomycota</taxon>
        <taxon>Saprolegniomycetes</taxon>
        <taxon>Saprolegniales</taxon>
        <taxon>Verrucalvaceae</taxon>
        <taxon>Aphanomyces</taxon>
    </lineage>
</organism>
<evidence type="ECO:0000259" key="10">
    <source>
        <dbReference type="PROSITE" id="PS51546"/>
    </source>
</evidence>
<dbReference type="PANTHER" id="PTHR10048">
    <property type="entry name" value="PHOSPHATIDYLINOSITOL KINASE"/>
    <property type="match status" value="1"/>
</dbReference>
<feature type="domain" description="PI3K-RBD" evidence="10">
    <location>
        <begin position="948"/>
        <end position="1046"/>
    </location>
</feature>
<proteinExistence type="inferred from homology"/>
<keyword evidence="4" id="KW-0067">ATP-binding</keyword>
<feature type="compositionally biased region" description="Basic and acidic residues" evidence="6">
    <location>
        <begin position="152"/>
        <end position="163"/>
    </location>
</feature>
<dbReference type="GO" id="GO:0048015">
    <property type="term" value="P:phosphatidylinositol-mediated signaling"/>
    <property type="evidence" value="ECO:0007669"/>
    <property type="project" value="TreeGrafter"/>
</dbReference>
<dbReference type="Gene3D" id="3.30.1010.10">
    <property type="entry name" value="Phosphatidylinositol 3-kinase Catalytic Subunit, Chain A, domain 4"/>
    <property type="match status" value="1"/>
</dbReference>
<feature type="domain" description="PH" evidence="7">
    <location>
        <begin position="1263"/>
        <end position="1376"/>
    </location>
</feature>
<dbReference type="SMART" id="SM00233">
    <property type="entry name" value="PH"/>
    <property type="match status" value="2"/>
</dbReference>
<evidence type="ECO:0000259" key="7">
    <source>
        <dbReference type="PROSITE" id="PS50003"/>
    </source>
</evidence>
<dbReference type="Gene3D" id="2.60.40.150">
    <property type="entry name" value="C2 domain"/>
    <property type="match status" value="1"/>
</dbReference>
<dbReference type="SMART" id="SM00146">
    <property type="entry name" value="PI3Kc"/>
    <property type="match status" value="1"/>
</dbReference>
<dbReference type="STRING" id="157072.A0A024TVR1"/>
<dbReference type="GO" id="GO:0016303">
    <property type="term" value="F:1-phosphatidylinositol-3-kinase activity"/>
    <property type="evidence" value="ECO:0007669"/>
    <property type="project" value="TreeGrafter"/>
</dbReference>
<dbReference type="GO" id="GO:0043491">
    <property type="term" value="P:phosphatidylinositol 3-kinase/protein kinase B signal transduction"/>
    <property type="evidence" value="ECO:0007669"/>
    <property type="project" value="TreeGrafter"/>
</dbReference>
<feature type="region of interest" description="Disordered" evidence="6">
    <location>
        <begin position="492"/>
        <end position="543"/>
    </location>
</feature>
<dbReference type="SUPFAM" id="SSF49562">
    <property type="entry name" value="C2 domain (Calcium/lipid-binding domain, CaLB)"/>
    <property type="match status" value="1"/>
</dbReference>
<evidence type="ECO:0000259" key="8">
    <source>
        <dbReference type="PROSITE" id="PS50290"/>
    </source>
</evidence>
<feature type="region of interest" description="Disordered" evidence="6">
    <location>
        <begin position="564"/>
        <end position="698"/>
    </location>
</feature>
<evidence type="ECO:0000313" key="12">
    <source>
        <dbReference type="EMBL" id="ETV98079.1"/>
    </source>
</evidence>
<dbReference type="Gene3D" id="3.10.20.770">
    <property type="match status" value="1"/>
</dbReference>
<feature type="compositionally biased region" description="Polar residues" evidence="6">
    <location>
        <begin position="184"/>
        <end position="198"/>
    </location>
</feature>
<dbReference type="GeneID" id="20086413"/>
<dbReference type="Pfam" id="PF00169">
    <property type="entry name" value="PH"/>
    <property type="match status" value="2"/>
</dbReference>
<dbReference type="PROSITE" id="PS00915">
    <property type="entry name" value="PI3_4_KINASE_1"/>
    <property type="match status" value="1"/>
</dbReference>
<feature type="compositionally biased region" description="Low complexity" evidence="6">
    <location>
        <begin position="522"/>
        <end position="535"/>
    </location>
</feature>
<feature type="region of interest" description="Disordered" evidence="6">
    <location>
        <begin position="1"/>
        <end position="68"/>
    </location>
</feature>
<evidence type="ECO:0000256" key="5">
    <source>
        <dbReference type="PROSITE-ProRule" id="PRU00880"/>
    </source>
</evidence>
<dbReference type="VEuPathDB" id="FungiDB:H310_09363"/>
<dbReference type="PROSITE" id="PS51547">
    <property type="entry name" value="C2_PI3K"/>
    <property type="match status" value="1"/>
</dbReference>
<dbReference type="InterPro" id="IPR029071">
    <property type="entry name" value="Ubiquitin-like_domsf"/>
</dbReference>
<evidence type="ECO:0000259" key="9">
    <source>
        <dbReference type="PROSITE" id="PS51545"/>
    </source>
</evidence>
<dbReference type="PROSITE" id="PS51546">
    <property type="entry name" value="PI3K_RBD"/>
    <property type="match status" value="1"/>
</dbReference>
<feature type="compositionally biased region" description="Polar residues" evidence="6">
    <location>
        <begin position="124"/>
        <end position="135"/>
    </location>
</feature>
<feature type="compositionally biased region" description="Low complexity" evidence="6">
    <location>
        <begin position="199"/>
        <end position="211"/>
    </location>
</feature>
<accession>A0A024TVR1</accession>
<dbReference type="CDD" id="cd00891">
    <property type="entry name" value="PI3Kc"/>
    <property type="match status" value="1"/>
</dbReference>
<dbReference type="InterPro" id="IPR000341">
    <property type="entry name" value="PI3K_Ras-bd_dom"/>
</dbReference>
<evidence type="ECO:0000256" key="4">
    <source>
        <dbReference type="ARBA" id="ARBA00022840"/>
    </source>
</evidence>
<feature type="compositionally biased region" description="Basic and acidic residues" evidence="6">
    <location>
        <begin position="355"/>
        <end position="369"/>
    </location>
</feature>
<dbReference type="EMBL" id="KI913971">
    <property type="protein sequence ID" value="ETV98079.1"/>
    <property type="molecule type" value="Genomic_DNA"/>
</dbReference>
<dbReference type="Pfam" id="PF00454">
    <property type="entry name" value="PI3_PI4_kinase"/>
    <property type="match status" value="1"/>
</dbReference>
<keyword evidence="3" id="KW-0418">Kinase</keyword>
<dbReference type="InterPro" id="IPR018936">
    <property type="entry name" value="PI3/4_kinase_CS"/>
</dbReference>
<dbReference type="RefSeq" id="XP_008873640.1">
    <property type="nucleotide sequence ID" value="XM_008875418.1"/>
</dbReference>
<feature type="domain" description="C2 PI3K-type" evidence="11">
    <location>
        <begin position="1086"/>
        <end position="1249"/>
    </location>
</feature>
<dbReference type="PROSITE" id="PS00916">
    <property type="entry name" value="PI3_4_KINASE_2"/>
    <property type="match status" value="1"/>
</dbReference>
<feature type="domain" description="PI3K/PI4K catalytic" evidence="8">
    <location>
        <begin position="1656"/>
        <end position="1941"/>
    </location>
</feature>
<dbReference type="Pfam" id="PF00613">
    <property type="entry name" value="PI3Ka"/>
    <property type="match status" value="1"/>
</dbReference>
<feature type="domain" description="PH" evidence="7">
    <location>
        <begin position="843"/>
        <end position="943"/>
    </location>
</feature>
<dbReference type="PROSITE" id="PS50290">
    <property type="entry name" value="PI3_4_KINASE_3"/>
    <property type="match status" value="1"/>
</dbReference>
<dbReference type="InterPro" id="IPR001263">
    <property type="entry name" value="PI3K_accessory_dom"/>
</dbReference>
<sequence length="1954" mass="218338">MRRKPETGGPLHDTPPHNGRSRASQYEAPRSDVGLEGRRRHSIEVSVKQPPASQWSKGSGGFFSGLFQKKPRKMSTGQVFSMFRKPPRPSFEEISPRSSLVFADRLPVESLALTSDTQKFCQVETSNETSRNLQQDDLLHRHHVILGSSRRQSGDRARTKGPEAEPSPVEAPIQRAPWPKVKSSHGTNSNRPRSQHIMSSSSQPHDSSAPPTSMPSVSETNETPKPTSNSPSLIQEPTGIKARFSTAQSPTPHSMKLQSVLQKYGGFASNPSLGHTPPHSQTTEAVGAASERPPQYSQPGDGQATEVPQRRPFVPPREAVLFGTFDVDSEADSNSTADVSPLNNSKAVNVNHPRTLRERSHSEANHHGLDSTIPLASTYEFEEPRSSAWMDAMTSETSDGFGDNDSDIMPTTNQADKAEKVAATRFDHERPSNSSVDEDDDGFDMDNTNYAVKRFQHHRAVDDSFASSIPIAESVDGSSFYSTTMYDPPCSPRRAHSGYDDAHDDGDFPSMGAVYNTRQTFSPQLPQQNLSSSPTPYAPIVLDSSFDSNDDTLTFDRLQEHDLRTLALGRPKSPSRDPNGSTSVEAEHRPTVVLSADNLRAHDVLMSRSSRGANLPDQKSRSASKSTAIDNPRDMPSHHSPTVPFPTPPPVRLEPAVHDRAPSARSMSDPSGQHWPPPTNLQHDSSDDSEVSSMDSPAHSIDLDSVYETQQLGPSLRSGPRTNIVLPPSTRKDLYMRRESADRSSHKVTWYPVRKLVYTAEHDTMAAAAHAILERVTSRKRMSKEALEVKSTMPEYRLDKADWMLARKRQSDVQLFTIPVVARIPMDVLVLDTTNTSSQNNKRTSCAGYLMKRGEVNVTMQRRYMILQDNELVYYKTNPELNKGWFGKEKPRGSLHLGNVSLVRPYLSTLTIELVTTKRTWVLQAESERDYKMWARAICRSVPYDVVDIVFRRMFQLAEVDASSVNEVRLVTLPSYTVVETVEHIFVNYSQMAGAAPLKPYNPSDFFLKVTGYHDYMVNPSSTMDQYMHIQDCLFSKKTLCLTVLHRNVIVESIQDAIRTDTRRFSAASFSQVRSLPHTPEQVIPSGSYLFPVQFTLEEVQSVNPQGNTHVVVMAELVYNGERLEKVADSAEVHLSKPSMSGQSNGRWSRSRWYNSALNVSALPKETRLVLTVYGFQTTQIEKWTPLATAGVNIFDADNLLIHGDLALPLLHDVPSLYSGPLSRIAQLDDGAPYIVITLAIPKIPVKFDWTTHTGIVREPNRSLDRCGWLAERASNSLTWTEKWCQLNHAICCLVLAADNKSGSPHQSLPLDGAQVAVTDTQNRRHTTKLTQSTRREQHTWAFQLILQGNPRVYVLAARTRHERDAWMKTIELVASRTDYDLTDTASKDDLRTSLIGQFAKPVGTAQASAELGEFDYLVQLIDENPLYQLCGYEKAILWRHRRAFLGSFEALPRMLTCVNWLDPWQSAEMVALLPSWTTPRHSTSYIALLECVDARVRQFVVDQLTNLTDTSFRQLIPQLVQALKNEAHHTSPLSALLIERAIKAPNPLGLDLFWALKVETHFPQHRERFGLLLNAYADVCSVKTRAMFELQDNLFGQGGRLEAVCREIKRVKAAGASEKDVLASLHTQLNHVNTWLPTTSYQLPIDSRIQVGKLVVANCRVMSSAKLPLWLEFENAEPGQPSVAVIFKSGDDLRQDALVLQLIRVMDDMWRETGKDLGMEPYRCVATGPNTGLVQVVPHAATTAAIQRRGSSMRGILGAFNLECFSHWIEQHNTTPKALKAAKDLFLRSCAGYCVATHILGIGDRHNDNLMVTRGGRFFHIDFGHFLGFFKYVPLLGIVTIKRERTPFVFTPQMSHVFGGENSAGFAKFIKSGADAFNVVRRHFHAIISLLLLMLPAQLPELRDRDDLHYVVDAIAPELSPQEAAVMFDDLVRQCHSCKWKQYDNAAHLAYHA</sequence>
<evidence type="ECO:0000256" key="3">
    <source>
        <dbReference type="ARBA" id="ARBA00022777"/>
    </source>
</evidence>
<dbReference type="GO" id="GO:0005524">
    <property type="term" value="F:ATP binding"/>
    <property type="evidence" value="ECO:0007669"/>
    <property type="project" value="UniProtKB-KW"/>
</dbReference>
<dbReference type="Gene3D" id="1.25.40.70">
    <property type="entry name" value="Phosphatidylinositol 3-kinase, accessory domain (PIK)"/>
    <property type="match status" value="1"/>
</dbReference>
<feature type="domain" description="PIK helical" evidence="9">
    <location>
        <begin position="1404"/>
        <end position="1580"/>
    </location>
</feature>
<dbReference type="Gene3D" id="2.30.29.30">
    <property type="entry name" value="Pleckstrin-homology domain (PH domain)/Phosphotyrosine-binding domain (PTB)"/>
    <property type="match status" value="2"/>
</dbReference>
<name>A0A024TVR1_9STRA</name>